<dbReference type="AlphaFoldDB" id="A0A0D0T0M9"/>
<dbReference type="HOGENOM" id="CLU_107716_1_1_1"/>
<evidence type="ECO:0000313" key="2">
    <source>
        <dbReference type="EMBL" id="KIR39202.1"/>
    </source>
</evidence>
<protein>
    <recommendedName>
        <fullName evidence="1">Rhodanese domain-containing protein</fullName>
    </recommendedName>
</protein>
<dbReference type="GO" id="GO:0005737">
    <property type="term" value="C:cytoplasm"/>
    <property type="evidence" value="ECO:0007669"/>
    <property type="project" value="TreeGrafter"/>
</dbReference>
<sequence length="172" mass="19648">MLPISRLLCTRILAKRCAYSTDAKKLGLETKAGRMSFSLPFKYISAEQLAEIIRAKPAETLKDLVVVDVRDSDFVGGNIVSALNYPSDTFHATVDELVEKLENVPRVVFHCYLSQARGPKAARIYAETRNNRYPNPSTPQEIFVLRDGFSGFQSRYRHDPELIEKFNKYYHD</sequence>
<dbReference type="GO" id="GO:0004725">
    <property type="term" value="F:protein tyrosine phosphatase activity"/>
    <property type="evidence" value="ECO:0007669"/>
    <property type="project" value="TreeGrafter"/>
</dbReference>
<dbReference type="SUPFAM" id="SSF52821">
    <property type="entry name" value="Rhodanese/Cell cycle control phosphatase"/>
    <property type="match status" value="1"/>
</dbReference>
<dbReference type="InterPro" id="IPR001763">
    <property type="entry name" value="Rhodanese-like_dom"/>
</dbReference>
<proteinExistence type="predicted"/>
<dbReference type="EMBL" id="KN847907">
    <property type="protein sequence ID" value="KIR39202.1"/>
    <property type="molecule type" value="Genomic_DNA"/>
</dbReference>
<dbReference type="PANTHER" id="PTHR10828:SF38">
    <property type="entry name" value="ARSENICAL-RESISTANCE PROTEIN 2-RELATED"/>
    <property type="match status" value="1"/>
</dbReference>
<feature type="domain" description="Rhodanese" evidence="1">
    <location>
        <begin position="60"/>
        <end position="161"/>
    </location>
</feature>
<gene>
    <name evidence="2" type="ORF">I313_04801</name>
</gene>
<dbReference type="OrthoDB" id="102559at2759"/>
<dbReference type="PANTHER" id="PTHR10828">
    <property type="entry name" value="M-PHASE INDUCER PHOSPHATASE DUAL SPECIFICITY PHOSPHATASE CDC25"/>
    <property type="match status" value="1"/>
</dbReference>
<dbReference type="Pfam" id="PF00581">
    <property type="entry name" value="Rhodanese"/>
    <property type="match status" value="1"/>
</dbReference>
<accession>A0A0D0T0M9</accession>
<organism evidence="2 3">
    <name type="scientific">Cryptococcus deuterogattii Ram5</name>
    <dbReference type="NCBI Taxonomy" id="1296110"/>
    <lineage>
        <taxon>Eukaryota</taxon>
        <taxon>Fungi</taxon>
        <taxon>Dikarya</taxon>
        <taxon>Basidiomycota</taxon>
        <taxon>Agaricomycotina</taxon>
        <taxon>Tremellomycetes</taxon>
        <taxon>Tremellales</taxon>
        <taxon>Cryptococcaceae</taxon>
        <taxon>Cryptococcus</taxon>
        <taxon>Cryptococcus gattii species complex</taxon>
    </lineage>
</organism>
<dbReference type="FunFam" id="3.40.250.10:FF:000063">
    <property type="entry name" value="Unplaced genomic scaffold supercont1.113, whole genome shotgun sequence"/>
    <property type="match status" value="1"/>
</dbReference>
<evidence type="ECO:0000313" key="3">
    <source>
        <dbReference type="Proteomes" id="UP000053392"/>
    </source>
</evidence>
<dbReference type="GO" id="GO:0005634">
    <property type="term" value="C:nucleus"/>
    <property type="evidence" value="ECO:0007669"/>
    <property type="project" value="TreeGrafter"/>
</dbReference>
<reference evidence="2 3" key="1">
    <citation type="submission" date="2015-01" db="EMBL/GenBank/DDBJ databases">
        <title>The Genome Sequence of Cryptococcus gattii Ram5.</title>
        <authorList>
            <consortium name="The Broad Institute Genomics Platform"/>
            <person name="Cuomo C."/>
            <person name="Litvintseva A."/>
            <person name="Chen Y."/>
            <person name="Heitman J."/>
            <person name="Sun S."/>
            <person name="Springer D."/>
            <person name="Dromer F."/>
            <person name="Young S."/>
            <person name="Zeng Q."/>
            <person name="Gargeya S."/>
            <person name="Abouelleil A."/>
            <person name="Alvarado L."/>
            <person name="Chapman S.B."/>
            <person name="Gainer-Dewar J."/>
            <person name="Goldberg J."/>
            <person name="Griggs A."/>
            <person name="Gujja S."/>
            <person name="Hansen M."/>
            <person name="Howarth C."/>
            <person name="Imamovic A."/>
            <person name="Larimer J."/>
            <person name="Murphy C."/>
            <person name="Naylor J."/>
            <person name="Pearson M."/>
            <person name="Priest M."/>
            <person name="Roberts A."/>
            <person name="Saif S."/>
            <person name="Shea T."/>
            <person name="Sykes S."/>
            <person name="Wortman J."/>
            <person name="Nusbaum C."/>
            <person name="Birren B."/>
        </authorList>
    </citation>
    <scope>NUCLEOTIDE SEQUENCE [LARGE SCALE GENOMIC DNA]</scope>
    <source>
        <strain evidence="2 3">Ram5</strain>
    </source>
</reference>
<dbReference type="Gene3D" id="3.40.250.10">
    <property type="entry name" value="Rhodanese-like domain"/>
    <property type="match status" value="1"/>
</dbReference>
<dbReference type="PROSITE" id="PS50206">
    <property type="entry name" value="RHODANESE_3"/>
    <property type="match status" value="1"/>
</dbReference>
<name>A0A0D0T0M9_9TREE</name>
<dbReference type="Proteomes" id="UP000053392">
    <property type="component" value="Unassembled WGS sequence"/>
</dbReference>
<keyword evidence="3" id="KW-1185">Reference proteome</keyword>
<dbReference type="InterPro" id="IPR036873">
    <property type="entry name" value="Rhodanese-like_dom_sf"/>
</dbReference>
<dbReference type="SMART" id="SM00450">
    <property type="entry name" value="RHOD"/>
    <property type="match status" value="1"/>
</dbReference>
<evidence type="ECO:0000259" key="1">
    <source>
        <dbReference type="PROSITE" id="PS50206"/>
    </source>
</evidence>